<dbReference type="AlphaFoldDB" id="A0A8K0QQN5"/>
<accession>A0A8K0QQN5</accession>
<name>A0A8K0QQN5_9PLEO</name>
<comment type="caution">
    <text evidence="1">The sequence shown here is derived from an EMBL/GenBank/DDBJ whole genome shotgun (WGS) entry which is preliminary data.</text>
</comment>
<protein>
    <submittedName>
        <fullName evidence="1">Uncharacterized protein</fullName>
    </submittedName>
</protein>
<dbReference type="Proteomes" id="UP000813461">
    <property type="component" value="Unassembled WGS sequence"/>
</dbReference>
<evidence type="ECO:0000313" key="1">
    <source>
        <dbReference type="EMBL" id="KAH7066488.1"/>
    </source>
</evidence>
<evidence type="ECO:0000313" key="2">
    <source>
        <dbReference type="Proteomes" id="UP000813461"/>
    </source>
</evidence>
<organism evidence="1 2">
    <name type="scientific">Paraphoma chrysanthemicola</name>
    <dbReference type="NCBI Taxonomy" id="798071"/>
    <lineage>
        <taxon>Eukaryota</taxon>
        <taxon>Fungi</taxon>
        <taxon>Dikarya</taxon>
        <taxon>Ascomycota</taxon>
        <taxon>Pezizomycotina</taxon>
        <taxon>Dothideomycetes</taxon>
        <taxon>Pleosporomycetidae</taxon>
        <taxon>Pleosporales</taxon>
        <taxon>Pleosporineae</taxon>
        <taxon>Phaeosphaeriaceae</taxon>
        <taxon>Paraphoma</taxon>
    </lineage>
</organism>
<gene>
    <name evidence="1" type="ORF">FB567DRAFT_261410</name>
</gene>
<proteinExistence type="predicted"/>
<dbReference type="EMBL" id="JAGMVJ010000039">
    <property type="protein sequence ID" value="KAH7066488.1"/>
    <property type="molecule type" value="Genomic_DNA"/>
</dbReference>
<reference evidence="1" key="1">
    <citation type="journal article" date="2021" name="Nat. Commun.">
        <title>Genetic determinants of endophytism in the Arabidopsis root mycobiome.</title>
        <authorList>
            <person name="Mesny F."/>
            <person name="Miyauchi S."/>
            <person name="Thiergart T."/>
            <person name="Pickel B."/>
            <person name="Atanasova L."/>
            <person name="Karlsson M."/>
            <person name="Huettel B."/>
            <person name="Barry K.W."/>
            <person name="Haridas S."/>
            <person name="Chen C."/>
            <person name="Bauer D."/>
            <person name="Andreopoulos W."/>
            <person name="Pangilinan J."/>
            <person name="LaButti K."/>
            <person name="Riley R."/>
            <person name="Lipzen A."/>
            <person name="Clum A."/>
            <person name="Drula E."/>
            <person name="Henrissat B."/>
            <person name="Kohler A."/>
            <person name="Grigoriev I.V."/>
            <person name="Martin F.M."/>
            <person name="Hacquard S."/>
        </authorList>
    </citation>
    <scope>NUCLEOTIDE SEQUENCE</scope>
    <source>
        <strain evidence="1">MPI-SDFR-AT-0120</strain>
    </source>
</reference>
<sequence length="83" mass="9449">MLQYDVVSMYLEAVVLCNLLLLTHYMARTSSCSVVELTWDTHSHIAVALAVYLSPWMAVRTNSKDMTAPLNQLMCRRSWVQGN</sequence>
<keyword evidence="2" id="KW-1185">Reference proteome</keyword>